<reference evidence="2" key="1">
    <citation type="submission" date="2015-01" db="EMBL/GenBank/DDBJ databases">
        <title>The Genome Sequence of Cladophialophora bantiana CBS 173.52.</title>
        <authorList>
            <consortium name="The Broad Institute Genomics Platform"/>
            <person name="Cuomo C."/>
            <person name="de Hoog S."/>
            <person name="Gorbushina A."/>
            <person name="Stielow B."/>
            <person name="Teixiera M."/>
            <person name="Abouelleil A."/>
            <person name="Chapman S.B."/>
            <person name="Priest M."/>
            <person name="Young S.K."/>
            <person name="Wortman J."/>
            <person name="Nusbaum C."/>
            <person name="Birren B."/>
        </authorList>
    </citation>
    <scope>NUCLEOTIDE SEQUENCE [LARGE SCALE GENOMIC DNA]</scope>
    <source>
        <strain evidence="2">CBS 173.52</strain>
    </source>
</reference>
<evidence type="ECO:0000256" key="1">
    <source>
        <dbReference type="SAM" id="MobiDB-lite"/>
    </source>
</evidence>
<organism evidence="2 3">
    <name type="scientific">Cladophialophora bantiana (strain ATCC 10958 / CBS 173.52 / CDC B-1940 / NIH 8579)</name>
    <name type="common">Xylohypha bantiana</name>
    <dbReference type="NCBI Taxonomy" id="1442370"/>
    <lineage>
        <taxon>Eukaryota</taxon>
        <taxon>Fungi</taxon>
        <taxon>Dikarya</taxon>
        <taxon>Ascomycota</taxon>
        <taxon>Pezizomycotina</taxon>
        <taxon>Eurotiomycetes</taxon>
        <taxon>Chaetothyriomycetidae</taxon>
        <taxon>Chaetothyriales</taxon>
        <taxon>Herpotrichiellaceae</taxon>
        <taxon>Cladophialophora</taxon>
    </lineage>
</organism>
<feature type="region of interest" description="Disordered" evidence="1">
    <location>
        <begin position="68"/>
        <end position="115"/>
    </location>
</feature>
<keyword evidence="3" id="KW-1185">Reference proteome</keyword>
<accession>A0A0D2HHM7</accession>
<sequence>MSNQHPGRPRSQLYVEKFLFVNYDSTSPSGSLDHSRVLSHVRQNYHKWRRKQSVKHLQDLAIAPHAVKQKLPLPNSKRRAVPSESSRDVRGRITIPTMPKRGNKTRSKGSCSETAVGPLLSSSSINPLKGNSDPFNAYPVKINPEINELIAFYRDYLLPAQYHVPSTAWVSSANARLDWTICISTLQEPALAKAFIARSATVAAVLNPALRTLPM</sequence>
<dbReference type="RefSeq" id="XP_016619442.1">
    <property type="nucleotide sequence ID" value="XM_016764360.1"/>
</dbReference>
<dbReference type="HOGENOM" id="CLU_1283133_0_0_1"/>
<protein>
    <submittedName>
        <fullName evidence="2">Uncharacterized protein</fullName>
    </submittedName>
</protein>
<evidence type="ECO:0000313" key="2">
    <source>
        <dbReference type="EMBL" id="KIW92773.1"/>
    </source>
</evidence>
<name>A0A0D2HHM7_CLAB1</name>
<dbReference type="OrthoDB" id="4144895at2759"/>
<dbReference type="AlphaFoldDB" id="A0A0D2HHM7"/>
<proteinExistence type="predicted"/>
<dbReference type="GeneID" id="27699550"/>
<evidence type="ECO:0000313" key="3">
    <source>
        <dbReference type="Proteomes" id="UP000053789"/>
    </source>
</evidence>
<dbReference type="VEuPathDB" id="FungiDB:Z519_06622"/>
<dbReference type="Proteomes" id="UP000053789">
    <property type="component" value="Unassembled WGS sequence"/>
</dbReference>
<gene>
    <name evidence="2" type="ORF">Z519_06622</name>
</gene>
<dbReference type="EMBL" id="KN846988">
    <property type="protein sequence ID" value="KIW92773.1"/>
    <property type="molecule type" value="Genomic_DNA"/>
</dbReference>